<proteinExistence type="predicted"/>
<dbReference type="Pfam" id="PF06853">
    <property type="entry name" value="DUF1249"/>
    <property type="match status" value="1"/>
</dbReference>
<evidence type="ECO:0000313" key="1">
    <source>
        <dbReference type="EMBL" id="CAL1240059.1"/>
    </source>
</evidence>
<dbReference type="EMBL" id="OZ026884">
    <property type="protein sequence ID" value="CAL1240059.1"/>
    <property type="molecule type" value="Genomic_DNA"/>
</dbReference>
<keyword evidence="2" id="KW-1185">Reference proteome</keyword>
<gene>
    <name evidence="1" type="ORF">MECH1_V1_1283</name>
</gene>
<reference evidence="1 2" key="1">
    <citation type="submission" date="2024-04" db="EMBL/GenBank/DDBJ databases">
        <authorList>
            <person name="Cremers G."/>
        </authorList>
    </citation>
    <scope>NUCLEOTIDE SEQUENCE [LARGE SCALE GENOMIC DNA]</scope>
    <source>
        <strain evidence="1">MeCH1-AG</strain>
    </source>
</reference>
<dbReference type="Proteomes" id="UP001497493">
    <property type="component" value="Chromosome"/>
</dbReference>
<dbReference type="InterPro" id="IPR009659">
    <property type="entry name" value="DUF1249"/>
</dbReference>
<protein>
    <recommendedName>
        <fullName evidence="3">DUF1249 domain-containing protein</fullName>
    </recommendedName>
</protein>
<name>A0ABP1C725_9GAMM</name>
<organism evidence="1 2">
    <name type="scientific">Candidatus Methylocalor cossyra</name>
    <dbReference type="NCBI Taxonomy" id="3108543"/>
    <lineage>
        <taxon>Bacteria</taxon>
        <taxon>Pseudomonadati</taxon>
        <taxon>Pseudomonadota</taxon>
        <taxon>Gammaproteobacteria</taxon>
        <taxon>Methylococcales</taxon>
        <taxon>Methylococcaceae</taxon>
        <taxon>Candidatus Methylocalor</taxon>
    </lineage>
</organism>
<dbReference type="PANTHER" id="PTHR38774:SF1">
    <property type="entry name" value="CYTOPLASMIC PROTEIN"/>
    <property type="match status" value="1"/>
</dbReference>
<accession>A0ABP1C725</accession>
<sequence>MSVFCPVEKSFWLQKVCESNYRKLLDLLPDLSRAGAVATARTMGRPPLYLRLLERSRYTLLLELSHDFAPEHGRSREPALKIRICLDSKTAEALSDHCRPFVLDALKKEQARAVLDYKWSLNYFLARWLDHCLAKNYRFGAWQSEAEPCLATA</sequence>
<dbReference type="PANTHER" id="PTHR38774">
    <property type="entry name" value="CYTOPLASMIC PROTEIN-RELATED"/>
    <property type="match status" value="1"/>
</dbReference>
<evidence type="ECO:0008006" key="3">
    <source>
        <dbReference type="Google" id="ProtNLM"/>
    </source>
</evidence>
<evidence type="ECO:0000313" key="2">
    <source>
        <dbReference type="Proteomes" id="UP001497493"/>
    </source>
</evidence>
<dbReference type="RefSeq" id="WP_348759573.1">
    <property type="nucleotide sequence ID" value="NZ_OZ026884.1"/>
</dbReference>